<sequence length="69" mass="8035">MKKITKELVNKSVEELKKEAQVIRQDIAKRTVERKVKPDKNSNTIKILKKRLAVVLTIAHQKELSKEIK</sequence>
<evidence type="ECO:0000256" key="6">
    <source>
        <dbReference type="SAM" id="Coils"/>
    </source>
</evidence>
<dbReference type="InterPro" id="IPR001854">
    <property type="entry name" value="Ribosomal_uL29"/>
</dbReference>
<gene>
    <name evidence="7" type="ORF">CO051_05000</name>
</gene>
<dbReference type="GO" id="GO:0003735">
    <property type="term" value="F:structural constituent of ribosome"/>
    <property type="evidence" value="ECO:0007669"/>
    <property type="project" value="InterPro"/>
</dbReference>
<evidence type="ECO:0000256" key="1">
    <source>
        <dbReference type="ARBA" id="ARBA00009254"/>
    </source>
</evidence>
<dbReference type="PROSITE" id="PS00579">
    <property type="entry name" value="RIBOSOMAL_L29"/>
    <property type="match status" value="1"/>
</dbReference>
<keyword evidence="2" id="KW-0689">Ribosomal protein</keyword>
<keyword evidence="6" id="KW-0175">Coiled coil</keyword>
<evidence type="ECO:0000256" key="5">
    <source>
        <dbReference type="ARBA" id="ARBA00035476"/>
    </source>
</evidence>
<organism evidence="7 8">
    <name type="scientific">Candidatus Roizmanbacteria bacterium CG_4_9_14_0_2_um_filter_39_13</name>
    <dbReference type="NCBI Taxonomy" id="1974839"/>
    <lineage>
        <taxon>Bacteria</taxon>
        <taxon>Candidatus Roizmaniibacteriota</taxon>
    </lineage>
</organism>
<dbReference type="InterPro" id="IPR036049">
    <property type="entry name" value="Ribosomal_uL29_sf"/>
</dbReference>
<keyword evidence="3" id="KW-0687">Ribonucleoprotein</keyword>
<evidence type="ECO:0000313" key="8">
    <source>
        <dbReference type="Proteomes" id="UP000231383"/>
    </source>
</evidence>
<dbReference type="GO" id="GO:0006412">
    <property type="term" value="P:translation"/>
    <property type="evidence" value="ECO:0007669"/>
    <property type="project" value="InterPro"/>
</dbReference>
<name>A0A2M8EXK7_9BACT</name>
<evidence type="ECO:0000256" key="4">
    <source>
        <dbReference type="ARBA" id="ARBA00035204"/>
    </source>
</evidence>
<feature type="coiled-coil region" evidence="6">
    <location>
        <begin position="6"/>
        <end position="33"/>
    </location>
</feature>
<reference evidence="8" key="1">
    <citation type="submission" date="2017-09" db="EMBL/GenBank/DDBJ databases">
        <title>Depth-based differentiation of microbial function through sediment-hosted aquifers and enrichment of novel symbionts in the deep terrestrial subsurface.</title>
        <authorList>
            <person name="Probst A.J."/>
            <person name="Ladd B."/>
            <person name="Jarett J.K."/>
            <person name="Geller-Mcgrath D.E."/>
            <person name="Sieber C.M.K."/>
            <person name="Emerson J.B."/>
            <person name="Anantharaman K."/>
            <person name="Thomas B.C."/>
            <person name="Malmstrom R."/>
            <person name="Stieglmeier M."/>
            <person name="Klingl A."/>
            <person name="Woyke T."/>
            <person name="Ryan C.M."/>
            <person name="Banfield J.F."/>
        </authorList>
    </citation>
    <scope>NUCLEOTIDE SEQUENCE [LARGE SCALE GENOMIC DNA]</scope>
</reference>
<dbReference type="Gene3D" id="1.10.287.310">
    <property type="match status" value="1"/>
</dbReference>
<evidence type="ECO:0000256" key="2">
    <source>
        <dbReference type="ARBA" id="ARBA00022980"/>
    </source>
</evidence>
<evidence type="ECO:0000313" key="7">
    <source>
        <dbReference type="EMBL" id="PJC30753.1"/>
    </source>
</evidence>
<accession>A0A2M8EXK7</accession>
<dbReference type="InterPro" id="IPR018254">
    <property type="entry name" value="Ribosomal_uL29_CS"/>
</dbReference>
<evidence type="ECO:0000256" key="3">
    <source>
        <dbReference type="ARBA" id="ARBA00023274"/>
    </source>
</evidence>
<proteinExistence type="inferred from homology"/>
<comment type="similarity">
    <text evidence="1">Belongs to the universal ribosomal protein uL29 family.</text>
</comment>
<dbReference type="SUPFAM" id="SSF46561">
    <property type="entry name" value="Ribosomal protein L29 (L29p)"/>
    <property type="match status" value="1"/>
</dbReference>
<dbReference type="Pfam" id="PF00831">
    <property type="entry name" value="Ribosomal_L29"/>
    <property type="match status" value="1"/>
</dbReference>
<dbReference type="GO" id="GO:0005840">
    <property type="term" value="C:ribosome"/>
    <property type="evidence" value="ECO:0007669"/>
    <property type="project" value="InterPro"/>
</dbReference>
<comment type="caution">
    <text evidence="7">The sequence shown here is derived from an EMBL/GenBank/DDBJ whole genome shotgun (WGS) entry which is preliminary data.</text>
</comment>
<dbReference type="Proteomes" id="UP000231383">
    <property type="component" value="Unassembled WGS sequence"/>
</dbReference>
<protein>
    <recommendedName>
        <fullName evidence="4">Large ribosomal subunit protein uL29</fullName>
    </recommendedName>
    <alternativeName>
        <fullName evidence="5">50S ribosomal protein L29</fullName>
    </alternativeName>
</protein>
<dbReference type="EMBL" id="PFSC01000127">
    <property type="protein sequence ID" value="PJC30753.1"/>
    <property type="molecule type" value="Genomic_DNA"/>
</dbReference>
<dbReference type="AlphaFoldDB" id="A0A2M8EXK7"/>